<organism evidence="4 5">
    <name type="scientific">Chryseobacterium kwangjuense</name>
    <dbReference type="NCBI Taxonomy" id="267125"/>
    <lineage>
        <taxon>Bacteria</taxon>
        <taxon>Pseudomonadati</taxon>
        <taxon>Bacteroidota</taxon>
        <taxon>Flavobacteriia</taxon>
        <taxon>Flavobacteriales</taxon>
        <taxon>Weeksellaceae</taxon>
        <taxon>Chryseobacterium group</taxon>
        <taxon>Chryseobacterium</taxon>
    </lineage>
</organism>
<dbReference type="InterPro" id="IPR026444">
    <property type="entry name" value="Secre_tail"/>
</dbReference>
<evidence type="ECO:0000259" key="3">
    <source>
        <dbReference type="Pfam" id="PF18962"/>
    </source>
</evidence>
<proteinExistence type="predicted"/>
<protein>
    <recommendedName>
        <fullName evidence="3">Secretion system C-terminal sorting domain-containing protein</fullName>
    </recommendedName>
</protein>
<evidence type="ECO:0000256" key="2">
    <source>
        <dbReference type="SAM" id="SignalP"/>
    </source>
</evidence>
<dbReference type="AlphaFoldDB" id="A0A135WHQ9"/>
<feature type="chain" id="PRO_5007468026" description="Secretion system C-terminal sorting domain-containing protein" evidence="2">
    <location>
        <begin position="30"/>
        <end position="347"/>
    </location>
</feature>
<sequence>MSNLKKKYFMKKVLSLGAFVFGLVQTFNAQSLQGDNFNSYTIGDVGTDITSTTTGQGGFYTFFPGGSNSDAQIVNIDAAHDKSLQLTGSATGSGTKYMWKKGLDIAWASRTAGNDILKLEFNLYTGSATGGSGRGTVLVYDGTTHKTLLGAGYDYASKRAIGIAYYTNTATGVTGNYLFYLEPNTYTYPANTWIKLRCTFNKTTGVATWTSPGGTVYSPAGTYTPAAVGVDPFEMDFVSAVETGNTVAHITSFDDYTLTATNATVLGTKEAVAEDDNILVYPSPATDIITLQSKSQISKAEIYDTAGRKMNTKLERNKIDVRGLNPGVYVIHMESHGTVFSKKFIKK</sequence>
<feature type="signal peptide" evidence="2">
    <location>
        <begin position="1"/>
        <end position="29"/>
    </location>
</feature>
<reference evidence="4 5" key="2">
    <citation type="journal article" date="2016" name="Genome Announc.">
        <title>Draft Genome Sequence of a Biocontrol Rhizobacterium, Chryseobacterium kwangjuense Strain KJ1R5, Isolated from Pepper (Capsicum annuum).</title>
        <authorList>
            <person name="Jeong J.J."/>
            <person name="Park H."/>
            <person name="Park B.H."/>
            <person name="Mannaa M."/>
            <person name="Sang M.K."/>
            <person name="Choi I.G."/>
            <person name="Kim K.D."/>
        </authorList>
    </citation>
    <scope>NUCLEOTIDE SEQUENCE [LARGE SCALE GENOMIC DNA]</scope>
    <source>
        <strain evidence="4 5">KJ1R5</strain>
    </source>
</reference>
<dbReference type="EMBL" id="LPUR01000001">
    <property type="protein sequence ID" value="KXH84458.1"/>
    <property type="molecule type" value="Genomic_DNA"/>
</dbReference>
<dbReference type="Proteomes" id="UP000070513">
    <property type="component" value="Unassembled WGS sequence"/>
</dbReference>
<name>A0A135WHQ9_9FLAO</name>
<accession>A0A135WHQ9</accession>
<reference evidence="5" key="1">
    <citation type="submission" date="2015-12" db="EMBL/GenBank/DDBJ databases">
        <title>Genome sequence of a biocontrol rhizobacterium Chryseobacterium kwangjuense strain KJ1R5 isolated from pepper (Capsicum annuum L.).</title>
        <authorList>
            <person name="Jeong J.-J."/>
            <person name="Park H."/>
            <person name="Mannaa M."/>
            <person name="Sang M.K."/>
            <person name="Choi I.-G."/>
            <person name="Kim K.D."/>
        </authorList>
    </citation>
    <scope>NUCLEOTIDE SEQUENCE [LARGE SCALE GENOMIC DNA]</scope>
    <source>
        <strain evidence="5">KJ1R5</strain>
    </source>
</reference>
<comment type="caution">
    <text evidence="4">The sequence shown here is derived from an EMBL/GenBank/DDBJ whole genome shotgun (WGS) entry which is preliminary data.</text>
</comment>
<dbReference type="Pfam" id="PF18962">
    <property type="entry name" value="Por_Secre_tail"/>
    <property type="match status" value="1"/>
</dbReference>
<gene>
    <name evidence="4" type="ORF">AU378_01470</name>
</gene>
<evidence type="ECO:0000256" key="1">
    <source>
        <dbReference type="ARBA" id="ARBA00022729"/>
    </source>
</evidence>
<evidence type="ECO:0000313" key="4">
    <source>
        <dbReference type="EMBL" id="KXH84458.1"/>
    </source>
</evidence>
<dbReference type="NCBIfam" id="TIGR04183">
    <property type="entry name" value="Por_Secre_tail"/>
    <property type="match status" value="1"/>
</dbReference>
<feature type="domain" description="Secretion system C-terminal sorting" evidence="3">
    <location>
        <begin position="280"/>
        <end position="345"/>
    </location>
</feature>
<keyword evidence="1 2" id="KW-0732">Signal</keyword>
<evidence type="ECO:0000313" key="5">
    <source>
        <dbReference type="Proteomes" id="UP000070513"/>
    </source>
</evidence>